<dbReference type="PANTHER" id="PTHR45631:SF197">
    <property type="entry name" value="TYROSINE KINASE FAMILY PROTEIN"/>
    <property type="match status" value="1"/>
</dbReference>
<keyword evidence="1" id="KW-0067">ATP-binding</keyword>
<dbReference type="InterPro" id="IPR011009">
    <property type="entry name" value="Kinase-like_dom_sf"/>
</dbReference>
<dbReference type="InterPro" id="IPR017441">
    <property type="entry name" value="Protein_kinase_ATP_BS"/>
</dbReference>
<dbReference type="OrthoDB" id="2013020at2759"/>
<dbReference type="Pfam" id="PF07714">
    <property type="entry name" value="PK_Tyr_Ser-Thr"/>
    <property type="match status" value="1"/>
</dbReference>
<dbReference type="eggNOG" id="ENOG502QQCZ">
    <property type="taxonomic scope" value="Eukaryota"/>
</dbReference>
<feature type="domain" description="Protein kinase" evidence="2">
    <location>
        <begin position="45"/>
        <end position="317"/>
    </location>
</feature>
<feature type="binding site" evidence="1">
    <location>
        <position position="72"/>
    </location>
    <ligand>
        <name>ATP</name>
        <dbReference type="ChEBI" id="CHEBI:30616"/>
    </ligand>
</feature>
<dbReference type="AlphaFoldDB" id="A0A0A0LCW9"/>
<name>A0A0A0LCW9_CUCSA</name>
<dbReference type="Gene3D" id="1.10.510.10">
    <property type="entry name" value="Transferase(Phosphotransferase) domain 1"/>
    <property type="match status" value="1"/>
</dbReference>
<gene>
    <name evidence="3" type="ORF">Csa_3G850600</name>
</gene>
<dbReference type="Gramene" id="KGN59855">
    <property type="protein sequence ID" value="KGN59855"/>
    <property type="gene ID" value="Csa_3G850600"/>
</dbReference>
<accession>A0A0A0LCW9</accession>
<protein>
    <recommendedName>
        <fullName evidence="2">Protein kinase domain-containing protein</fullName>
    </recommendedName>
</protein>
<evidence type="ECO:0000313" key="4">
    <source>
        <dbReference type="Proteomes" id="UP000029981"/>
    </source>
</evidence>
<reference evidence="3 4" key="2">
    <citation type="journal article" date="2009" name="PLoS ONE">
        <title>An integrated genetic and cytogenetic map of the cucumber genome.</title>
        <authorList>
            <person name="Ren Y."/>
            <person name="Zhang Z."/>
            <person name="Liu J."/>
            <person name="Staub J.E."/>
            <person name="Han Y."/>
            <person name="Cheng Z."/>
            <person name="Li X."/>
            <person name="Lu J."/>
            <person name="Miao H."/>
            <person name="Kang H."/>
            <person name="Xie B."/>
            <person name="Gu X."/>
            <person name="Wang X."/>
            <person name="Du Y."/>
            <person name="Jin W."/>
            <person name="Huang S."/>
        </authorList>
    </citation>
    <scope>NUCLEOTIDE SEQUENCE [LARGE SCALE GENOMIC DNA]</scope>
    <source>
        <strain evidence="4">cv. 9930</strain>
    </source>
</reference>
<keyword evidence="1" id="KW-0547">Nucleotide-binding</keyword>
<dbReference type="PIRSF" id="PIRSF000654">
    <property type="entry name" value="Integrin-linked_kinase"/>
    <property type="match status" value="1"/>
</dbReference>
<dbReference type="SUPFAM" id="SSF56112">
    <property type="entry name" value="Protein kinase-like (PK-like)"/>
    <property type="match status" value="1"/>
</dbReference>
<dbReference type="InterPro" id="IPR000719">
    <property type="entry name" value="Prot_kinase_dom"/>
</dbReference>
<dbReference type="EMBL" id="CM002924">
    <property type="protein sequence ID" value="KGN59855.1"/>
    <property type="molecule type" value="Genomic_DNA"/>
</dbReference>
<proteinExistence type="predicted"/>
<sequence>MKDSLVLPAVFSSAIRKLIAPKSRSLLVEVKLRRFSYVELVKMTNNFQRRIGKGGFGNIYHGELDGAPVAVKLYRNENPSVAAQFESEVNLLNKVYHKNLIKVFGYCDESTKSALVFEFMANGDLRKNLTGSGCSSKLTWERRLRIAIDMAKALDYLHDGCEPPIIHRNFNSSNILLSKNFEVRLSDFVLAVNFNPSHEGESHMSNVTITGTLGYMDPQYLTTGMLSTWADVYGFGAVLMEIIAGRPAYQYGEDGVLTQWVSSMFGNGEIGRIMDPKLEGDFDVNSVMEALNIAFACLSCNSNDRPTMGEVVTKLKLCLQMETARLGTLIEDY</sequence>
<reference evidence="3 4" key="4">
    <citation type="journal article" date="2011" name="BMC Genomics">
        <title>RNA-Seq improves annotation of protein-coding genes in the cucumber genome.</title>
        <authorList>
            <person name="Li Z."/>
            <person name="Zhang Z."/>
            <person name="Yan P."/>
            <person name="Huang S."/>
            <person name="Fei Z."/>
            <person name="Lin K."/>
        </authorList>
    </citation>
    <scope>NUCLEOTIDE SEQUENCE [LARGE SCALE GENOMIC DNA]</scope>
    <source>
        <strain evidence="4">cv. 9930</strain>
    </source>
</reference>
<dbReference type="PROSITE" id="PS50011">
    <property type="entry name" value="PROTEIN_KINASE_DOM"/>
    <property type="match status" value="1"/>
</dbReference>
<evidence type="ECO:0000259" key="2">
    <source>
        <dbReference type="PROSITE" id="PS50011"/>
    </source>
</evidence>
<evidence type="ECO:0000256" key="1">
    <source>
        <dbReference type="PROSITE-ProRule" id="PRU10141"/>
    </source>
</evidence>
<evidence type="ECO:0000313" key="3">
    <source>
        <dbReference type="EMBL" id="KGN59855.1"/>
    </source>
</evidence>
<dbReference type="Proteomes" id="UP000029981">
    <property type="component" value="Chromosome 3"/>
</dbReference>
<dbReference type="InterPro" id="IPR001245">
    <property type="entry name" value="Ser-Thr/Tyr_kinase_cat_dom"/>
</dbReference>
<dbReference type="PROSITE" id="PS00107">
    <property type="entry name" value="PROTEIN_KINASE_ATP"/>
    <property type="match status" value="1"/>
</dbReference>
<keyword evidence="4" id="KW-1185">Reference proteome</keyword>
<dbReference type="STRING" id="3659.A0A0A0LCW9"/>
<reference evidence="3 4" key="3">
    <citation type="journal article" date="2010" name="BMC Genomics">
        <title>Transcriptome sequencing and comparative analysis of cucumber flowers with different sex types.</title>
        <authorList>
            <person name="Guo S."/>
            <person name="Zheng Y."/>
            <person name="Joung J.G."/>
            <person name="Liu S."/>
            <person name="Zhang Z."/>
            <person name="Crasta O.R."/>
            <person name="Sobral B.W."/>
            <person name="Xu Y."/>
            <person name="Huang S."/>
            <person name="Fei Z."/>
        </authorList>
    </citation>
    <scope>NUCLEOTIDE SEQUENCE [LARGE SCALE GENOMIC DNA]</scope>
    <source>
        <strain evidence="4">cv. 9930</strain>
    </source>
</reference>
<reference evidence="3 4" key="1">
    <citation type="journal article" date="2009" name="Nat. Genet.">
        <title>The genome of the cucumber, Cucumis sativus L.</title>
        <authorList>
            <person name="Huang S."/>
            <person name="Li R."/>
            <person name="Zhang Z."/>
            <person name="Li L."/>
            <person name="Gu X."/>
            <person name="Fan W."/>
            <person name="Lucas W.J."/>
            <person name="Wang X."/>
            <person name="Xie B."/>
            <person name="Ni P."/>
            <person name="Ren Y."/>
            <person name="Zhu H."/>
            <person name="Li J."/>
            <person name="Lin K."/>
            <person name="Jin W."/>
            <person name="Fei Z."/>
            <person name="Li G."/>
            <person name="Staub J."/>
            <person name="Kilian A."/>
            <person name="van der Vossen E.A."/>
            <person name="Wu Y."/>
            <person name="Guo J."/>
            <person name="He J."/>
            <person name="Jia Z."/>
            <person name="Ren Y."/>
            <person name="Tian G."/>
            <person name="Lu Y."/>
            <person name="Ruan J."/>
            <person name="Qian W."/>
            <person name="Wang M."/>
            <person name="Huang Q."/>
            <person name="Li B."/>
            <person name="Xuan Z."/>
            <person name="Cao J."/>
            <person name="Asan"/>
            <person name="Wu Z."/>
            <person name="Zhang J."/>
            <person name="Cai Q."/>
            <person name="Bai Y."/>
            <person name="Zhao B."/>
            <person name="Han Y."/>
            <person name="Li Y."/>
            <person name="Li X."/>
            <person name="Wang S."/>
            <person name="Shi Q."/>
            <person name="Liu S."/>
            <person name="Cho W.K."/>
            <person name="Kim J.Y."/>
            <person name="Xu Y."/>
            <person name="Heller-Uszynska K."/>
            <person name="Miao H."/>
            <person name="Cheng Z."/>
            <person name="Zhang S."/>
            <person name="Wu J."/>
            <person name="Yang Y."/>
            <person name="Kang H."/>
            <person name="Li M."/>
            <person name="Liang H."/>
            <person name="Ren X."/>
            <person name="Shi Z."/>
            <person name="Wen M."/>
            <person name="Jian M."/>
            <person name="Yang H."/>
            <person name="Zhang G."/>
            <person name="Yang Z."/>
            <person name="Chen R."/>
            <person name="Liu S."/>
            <person name="Li J."/>
            <person name="Ma L."/>
            <person name="Liu H."/>
            <person name="Zhou Y."/>
            <person name="Zhao J."/>
            <person name="Fang X."/>
            <person name="Li G."/>
            <person name="Fang L."/>
            <person name="Li Y."/>
            <person name="Liu D."/>
            <person name="Zheng H."/>
            <person name="Zhang Y."/>
            <person name="Qin N."/>
            <person name="Li Z."/>
            <person name="Yang G."/>
            <person name="Yang S."/>
            <person name="Bolund L."/>
            <person name="Kristiansen K."/>
            <person name="Zheng H."/>
            <person name="Li S."/>
            <person name="Zhang X."/>
            <person name="Yang H."/>
            <person name="Wang J."/>
            <person name="Sun R."/>
            <person name="Zhang B."/>
            <person name="Jiang S."/>
            <person name="Wang J."/>
            <person name="Du Y."/>
            <person name="Li S."/>
        </authorList>
    </citation>
    <scope>NUCLEOTIDE SEQUENCE [LARGE SCALE GENOMIC DNA]</scope>
    <source>
        <strain evidence="4">cv. 9930</strain>
    </source>
</reference>
<dbReference type="Gene3D" id="3.30.200.20">
    <property type="entry name" value="Phosphorylase Kinase, domain 1"/>
    <property type="match status" value="1"/>
</dbReference>
<dbReference type="GO" id="GO:0004672">
    <property type="term" value="F:protein kinase activity"/>
    <property type="evidence" value="ECO:0000318"/>
    <property type="project" value="GO_Central"/>
</dbReference>
<dbReference type="GO" id="GO:0005524">
    <property type="term" value="F:ATP binding"/>
    <property type="evidence" value="ECO:0007669"/>
    <property type="project" value="UniProtKB-UniRule"/>
</dbReference>
<dbReference type="OMA" id="HYGCLED"/>
<dbReference type="PANTHER" id="PTHR45631">
    <property type="entry name" value="OS07G0107800 PROTEIN-RELATED"/>
    <property type="match status" value="1"/>
</dbReference>
<organism evidence="3 4">
    <name type="scientific">Cucumis sativus</name>
    <name type="common">Cucumber</name>
    <dbReference type="NCBI Taxonomy" id="3659"/>
    <lineage>
        <taxon>Eukaryota</taxon>
        <taxon>Viridiplantae</taxon>
        <taxon>Streptophyta</taxon>
        <taxon>Embryophyta</taxon>
        <taxon>Tracheophyta</taxon>
        <taxon>Spermatophyta</taxon>
        <taxon>Magnoliopsida</taxon>
        <taxon>eudicotyledons</taxon>
        <taxon>Gunneridae</taxon>
        <taxon>Pentapetalae</taxon>
        <taxon>rosids</taxon>
        <taxon>fabids</taxon>
        <taxon>Cucurbitales</taxon>
        <taxon>Cucurbitaceae</taxon>
        <taxon>Benincaseae</taxon>
        <taxon>Cucumis</taxon>
    </lineage>
</organism>
<dbReference type="KEGG" id="csv:101215698"/>